<dbReference type="AlphaFoldDB" id="A0A8K0SYM6"/>
<evidence type="ECO:0000313" key="4">
    <source>
        <dbReference type="Proteomes" id="UP000813444"/>
    </source>
</evidence>
<dbReference type="EMBL" id="JAGPNK010000005">
    <property type="protein sequence ID" value="KAH7321194.1"/>
    <property type="molecule type" value="Genomic_DNA"/>
</dbReference>
<gene>
    <name evidence="3" type="ORF">B0I35DRAFT_477706</name>
</gene>
<feature type="compositionally biased region" description="Low complexity" evidence="2">
    <location>
        <begin position="76"/>
        <end position="90"/>
    </location>
</feature>
<dbReference type="PANTHER" id="PTHR12832:SF11">
    <property type="entry name" value="LD23868P"/>
    <property type="match status" value="1"/>
</dbReference>
<protein>
    <submittedName>
        <fullName evidence="3">T-complex protein 11-domain-containing protein</fullName>
    </submittedName>
</protein>
<feature type="compositionally biased region" description="Polar residues" evidence="2">
    <location>
        <begin position="58"/>
        <end position="68"/>
    </location>
</feature>
<dbReference type="InterPro" id="IPR008862">
    <property type="entry name" value="Tcp11"/>
</dbReference>
<dbReference type="Proteomes" id="UP000813444">
    <property type="component" value="Unassembled WGS sequence"/>
</dbReference>
<keyword evidence="4" id="KW-1185">Reference proteome</keyword>
<reference evidence="3" key="1">
    <citation type="journal article" date="2021" name="Nat. Commun.">
        <title>Genetic determinants of endophytism in the Arabidopsis root mycobiome.</title>
        <authorList>
            <person name="Mesny F."/>
            <person name="Miyauchi S."/>
            <person name="Thiergart T."/>
            <person name="Pickel B."/>
            <person name="Atanasova L."/>
            <person name="Karlsson M."/>
            <person name="Huettel B."/>
            <person name="Barry K.W."/>
            <person name="Haridas S."/>
            <person name="Chen C."/>
            <person name="Bauer D."/>
            <person name="Andreopoulos W."/>
            <person name="Pangilinan J."/>
            <person name="LaButti K."/>
            <person name="Riley R."/>
            <person name="Lipzen A."/>
            <person name="Clum A."/>
            <person name="Drula E."/>
            <person name="Henrissat B."/>
            <person name="Kohler A."/>
            <person name="Grigoriev I.V."/>
            <person name="Martin F.M."/>
            <person name="Hacquard S."/>
        </authorList>
    </citation>
    <scope>NUCLEOTIDE SEQUENCE</scope>
    <source>
        <strain evidence="3">MPI-CAGE-CH-0235</strain>
    </source>
</reference>
<dbReference type="Pfam" id="PF05794">
    <property type="entry name" value="Tcp11"/>
    <property type="match status" value="1"/>
</dbReference>
<dbReference type="GO" id="GO:0010737">
    <property type="term" value="P:protein kinase A signaling"/>
    <property type="evidence" value="ECO:0007669"/>
    <property type="project" value="TreeGrafter"/>
</dbReference>
<comment type="caution">
    <text evidence="3">The sequence shown here is derived from an EMBL/GenBank/DDBJ whole genome shotgun (WGS) entry which is preliminary data.</text>
</comment>
<evidence type="ECO:0000313" key="3">
    <source>
        <dbReference type="EMBL" id="KAH7321194.1"/>
    </source>
</evidence>
<feature type="compositionally biased region" description="Basic and acidic residues" evidence="2">
    <location>
        <begin position="32"/>
        <end position="53"/>
    </location>
</feature>
<organism evidence="3 4">
    <name type="scientific">Stachybotrys elegans</name>
    <dbReference type="NCBI Taxonomy" id="80388"/>
    <lineage>
        <taxon>Eukaryota</taxon>
        <taxon>Fungi</taxon>
        <taxon>Dikarya</taxon>
        <taxon>Ascomycota</taxon>
        <taxon>Pezizomycotina</taxon>
        <taxon>Sordariomycetes</taxon>
        <taxon>Hypocreomycetidae</taxon>
        <taxon>Hypocreales</taxon>
        <taxon>Stachybotryaceae</taxon>
        <taxon>Stachybotrys</taxon>
    </lineage>
</organism>
<proteinExistence type="inferred from homology"/>
<evidence type="ECO:0000256" key="2">
    <source>
        <dbReference type="SAM" id="MobiDB-lite"/>
    </source>
</evidence>
<comment type="similarity">
    <text evidence="1">Belongs to the TCP11 family.</text>
</comment>
<evidence type="ECO:0000256" key="1">
    <source>
        <dbReference type="ARBA" id="ARBA00010954"/>
    </source>
</evidence>
<dbReference type="OrthoDB" id="276323at2759"/>
<sequence>MSNMLPDQPGGRSVERAQRSLSTSAPVPTTETETRKDSQVEMQDPPRVEEEVSPRGCDTSSRTRSRTNPGVPPMLAGASSTSSTASTPAAELSCVFPPPQPRAEPPVTRATLSELDVAKIIHNPKLRHDINFDPELHFRPNLDGEKGRKKQERANQYWNTLKDELIQFVTDRPGFYEKHGESDEWSLPALLKSVKDIIQTLVPQRDRQFLDEGLNVELLMQQFHRGVADLEKLATWLSRVLKSHCAPMRDEWVDTMYSQLSNGNAQGDMDMLVTGMRSLLSVLEAMKLDVANHQIRCLRPVLIEDTTHFEQKFFYRKIQSRKLDVSQAAHWYRQAEASYSPVVGHQAQQHFGDMAVFFDALVRLVLPSSADKRAPPTFVFDEERVVKLRADIMDAVNLDLCMQMYEDLERVSHYGTSPDEEPAAGSGAGDFLSEFYFNFNTTRASSRPSSLVLSAAGSASSSPRSSLVMPSYVAADPCDKAKSQTVYNSLVSLMQSAPSGLSQAARWESMASSVALQIYRYTKAPSSMLPVFEEKLSAMLGRTDSPIYQEMEQNFYTRLMAELATRVRDYKPLSGVALFSVATGGRPVAASHLADLNRDGHAEGGVEDLATRLAHLGILHWRVWSQLAYATDADEMSIDSPSTRV</sequence>
<name>A0A8K0SYM6_9HYPO</name>
<feature type="compositionally biased region" description="Polar residues" evidence="2">
    <location>
        <begin position="19"/>
        <end position="31"/>
    </location>
</feature>
<feature type="region of interest" description="Disordered" evidence="2">
    <location>
        <begin position="1"/>
        <end position="106"/>
    </location>
</feature>
<accession>A0A8K0SYM6</accession>
<dbReference type="PANTHER" id="PTHR12832">
    <property type="entry name" value="TESTIS-SPECIFIC PROTEIN PBS13 T-COMPLEX 11"/>
    <property type="match status" value="1"/>
</dbReference>